<evidence type="ECO:0000256" key="5">
    <source>
        <dbReference type="ARBA" id="ARBA00022898"/>
    </source>
</evidence>
<dbReference type="NCBIfam" id="NF006756">
    <property type="entry name" value="PRK09276.1"/>
    <property type="match status" value="1"/>
</dbReference>
<comment type="similarity">
    <text evidence="2">Belongs to the class-I pyridoxal-phosphate-dependent aminotransferase family.</text>
</comment>
<dbReference type="GO" id="GO:0008483">
    <property type="term" value="F:transaminase activity"/>
    <property type="evidence" value="ECO:0007669"/>
    <property type="project" value="UniProtKB-KW"/>
</dbReference>
<evidence type="ECO:0000313" key="8">
    <source>
        <dbReference type="Proteomes" id="UP001174909"/>
    </source>
</evidence>
<keyword evidence="8" id="KW-1185">Reference proteome</keyword>
<evidence type="ECO:0000313" key="7">
    <source>
        <dbReference type="EMBL" id="CAI7991988.1"/>
    </source>
</evidence>
<dbReference type="InterPro" id="IPR015424">
    <property type="entry name" value="PyrdxlP-dep_Trfase"/>
</dbReference>
<dbReference type="InterPro" id="IPR004838">
    <property type="entry name" value="NHTrfase_class1_PyrdxlP-BS"/>
</dbReference>
<evidence type="ECO:0000256" key="2">
    <source>
        <dbReference type="ARBA" id="ARBA00007441"/>
    </source>
</evidence>
<evidence type="ECO:0000259" key="6">
    <source>
        <dbReference type="Pfam" id="PF00155"/>
    </source>
</evidence>
<dbReference type="InterPro" id="IPR050881">
    <property type="entry name" value="LL-DAP_aminotransferase"/>
</dbReference>
<name>A0AA35QTX2_GEOBA</name>
<dbReference type="EMBL" id="CASHTH010000133">
    <property type="protein sequence ID" value="CAI7991988.1"/>
    <property type="molecule type" value="Genomic_DNA"/>
</dbReference>
<protein>
    <submittedName>
        <fullName evidence="7">LL-diaminopimelate aminotransferase</fullName>
    </submittedName>
</protein>
<evidence type="ECO:0000256" key="4">
    <source>
        <dbReference type="ARBA" id="ARBA00022679"/>
    </source>
</evidence>
<keyword evidence="3 7" id="KW-0032">Aminotransferase</keyword>
<dbReference type="GO" id="GO:0030170">
    <property type="term" value="F:pyridoxal phosphate binding"/>
    <property type="evidence" value="ECO:0007669"/>
    <property type="project" value="InterPro"/>
</dbReference>
<dbReference type="AlphaFoldDB" id="A0AA35QTX2"/>
<feature type="domain" description="Aminotransferase class I/classII large" evidence="6">
    <location>
        <begin position="31"/>
        <end position="366"/>
    </location>
</feature>
<keyword evidence="5" id="KW-0663">Pyridoxal phosphate</keyword>
<dbReference type="InterPro" id="IPR015422">
    <property type="entry name" value="PyrdxlP-dep_Trfase_small"/>
</dbReference>
<dbReference type="Proteomes" id="UP001174909">
    <property type="component" value="Unassembled WGS sequence"/>
</dbReference>
<dbReference type="SUPFAM" id="SSF53383">
    <property type="entry name" value="PLP-dependent transferases"/>
    <property type="match status" value="1"/>
</dbReference>
<dbReference type="Pfam" id="PF00155">
    <property type="entry name" value="Aminotran_1_2"/>
    <property type="match status" value="1"/>
</dbReference>
<proteinExistence type="inferred from homology"/>
<dbReference type="PROSITE" id="PS00105">
    <property type="entry name" value="AA_TRANSFER_CLASS_1"/>
    <property type="match status" value="1"/>
</dbReference>
<gene>
    <name evidence="7" type="ORF">GBAR_LOCUS876</name>
</gene>
<reference evidence="7" key="1">
    <citation type="submission" date="2023-03" db="EMBL/GenBank/DDBJ databases">
        <authorList>
            <person name="Steffen K."/>
            <person name="Cardenas P."/>
        </authorList>
    </citation>
    <scope>NUCLEOTIDE SEQUENCE</scope>
</reference>
<dbReference type="InterPro" id="IPR004839">
    <property type="entry name" value="Aminotransferase_I/II_large"/>
</dbReference>
<dbReference type="CDD" id="cd00609">
    <property type="entry name" value="AAT_like"/>
    <property type="match status" value="1"/>
</dbReference>
<organism evidence="7 8">
    <name type="scientific">Geodia barretti</name>
    <name type="common">Barrett's horny sponge</name>
    <dbReference type="NCBI Taxonomy" id="519541"/>
    <lineage>
        <taxon>Eukaryota</taxon>
        <taxon>Metazoa</taxon>
        <taxon>Porifera</taxon>
        <taxon>Demospongiae</taxon>
        <taxon>Heteroscleromorpha</taxon>
        <taxon>Tetractinellida</taxon>
        <taxon>Astrophorina</taxon>
        <taxon>Geodiidae</taxon>
        <taxon>Geodia</taxon>
    </lineage>
</organism>
<dbReference type="PANTHER" id="PTHR42832">
    <property type="entry name" value="AMINO ACID AMINOTRANSFERASE"/>
    <property type="match status" value="1"/>
</dbReference>
<comment type="caution">
    <text evidence="7">The sequence shown here is derived from an EMBL/GenBank/DDBJ whole genome shotgun (WGS) entry which is preliminary data.</text>
</comment>
<dbReference type="Gene3D" id="3.40.640.10">
    <property type="entry name" value="Type I PLP-dependent aspartate aminotransferase-like (Major domain)"/>
    <property type="match status" value="1"/>
</dbReference>
<dbReference type="PANTHER" id="PTHR42832:SF3">
    <property type="entry name" value="L-GLUTAMINE--4-(METHYLSULFANYL)-2-OXOBUTANOATE AMINOTRANSFERASE"/>
    <property type="match status" value="1"/>
</dbReference>
<keyword evidence="4" id="KW-0808">Transferase</keyword>
<evidence type="ECO:0000256" key="3">
    <source>
        <dbReference type="ARBA" id="ARBA00022576"/>
    </source>
</evidence>
<accession>A0AA35QTX2</accession>
<sequence length="375" mass="41577">MKFASRIEKVPPYLFVGISRKIAEKRAQGIDVISFGIGDPDIPTPDNVVEKLRETALDSPNHRYPETDGLPEFRQAVADWYQRRFGISVHPDKETLPLIGAKEGIGHAALCFIEPGDIALVPDPGYPCIRWAHERLDADLDAIPDDVADKATVMWLNYPNNPTGAIADADYFAKVVEFAKAHDIAVMHDASYSEVAFDGYRPISFLETPGAIDVGVEFHSLSKSYNMTGWRLGMAVGNEDIISALMVIKSNLDSGVPNAIQYMGMEAMELSQNAIDERNAIYEHRRDRVVQTLRDIGLDAIPPKASLYVWTRIPEGFTSAEFTALLLDEADIVVTPGNGYGEYGEGYIRLSLTINDEDMEKGLARLSEWQIPSKD</sequence>
<evidence type="ECO:0000256" key="1">
    <source>
        <dbReference type="ARBA" id="ARBA00001933"/>
    </source>
</evidence>
<dbReference type="InterPro" id="IPR015421">
    <property type="entry name" value="PyrdxlP-dep_Trfase_major"/>
</dbReference>
<dbReference type="Gene3D" id="3.90.1150.10">
    <property type="entry name" value="Aspartate Aminotransferase, domain 1"/>
    <property type="match status" value="1"/>
</dbReference>
<comment type="cofactor">
    <cofactor evidence="1">
        <name>pyridoxal 5'-phosphate</name>
        <dbReference type="ChEBI" id="CHEBI:597326"/>
    </cofactor>
</comment>